<feature type="domain" description="TCTP" evidence="4">
    <location>
        <begin position="68"/>
        <end position="233"/>
    </location>
</feature>
<evidence type="ECO:0000259" key="4">
    <source>
        <dbReference type="PROSITE" id="PS51797"/>
    </source>
</evidence>
<protein>
    <recommendedName>
        <fullName evidence="1">Translationally-controlled tumor protein homolog</fullName>
    </recommendedName>
</protein>
<feature type="compositionally biased region" description="Low complexity" evidence="3">
    <location>
        <begin position="753"/>
        <end position="766"/>
    </location>
</feature>
<dbReference type="Proteomes" id="UP000717515">
    <property type="component" value="Unassembled WGS sequence"/>
</dbReference>
<dbReference type="GO" id="GO:0005509">
    <property type="term" value="F:calcium ion binding"/>
    <property type="evidence" value="ECO:0007669"/>
    <property type="project" value="TreeGrafter"/>
</dbReference>
<feature type="region of interest" description="Disordered" evidence="3">
    <location>
        <begin position="801"/>
        <end position="836"/>
    </location>
</feature>
<evidence type="ECO:0000256" key="1">
    <source>
        <dbReference type="ARBA" id="ARBA00014759"/>
    </source>
</evidence>
<dbReference type="InterPro" id="IPR018105">
    <property type="entry name" value="Translational_control_tumour_p"/>
</dbReference>
<dbReference type="PANTHER" id="PTHR11991">
    <property type="entry name" value="TRANSLATIONALLY CONTROLLED TUMOR PROTEIN-RELATED"/>
    <property type="match status" value="1"/>
</dbReference>
<dbReference type="InterPro" id="IPR011323">
    <property type="entry name" value="Mss4/transl-control_tumour"/>
</dbReference>
<organism evidence="5 6">
    <name type="scientific">Mortierella alpina</name>
    <name type="common">Oleaginous fungus</name>
    <name type="synonym">Mortierella renispora</name>
    <dbReference type="NCBI Taxonomy" id="64518"/>
    <lineage>
        <taxon>Eukaryota</taxon>
        <taxon>Fungi</taxon>
        <taxon>Fungi incertae sedis</taxon>
        <taxon>Mucoromycota</taxon>
        <taxon>Mortierellomycotina</taxon>
        <taxon>Mortierellomycetes</taxon>
        <taxon>Mortierellales</taxon>
        <taxon>Mortierellaceae</taxon>
        <taxon>Mortierella</taxon>
    </lineage>
</organism>
<dbReference type="Gene3D" id="2.170.150.10">
    <property type="entry name" value="Metal Binding Protein, Guanine Nucleotide Exchange Factor, Chain A"/>
    <property type="match status" value="1"/>
</dbReference>
<feature type="compositionally biased region" description="Low complexity" evidence="3">
    <location>
        <begin position="323"/>
        <end position="333"/>
    </location>
</feature>
<feature type="region of interest" description="Disordered" evidence="3">
    <location>
        <begin position="548"/>
        <end position="599"/>
    </location>
</feature>
<dbReference type="FunFam" id="2.170.150.10:FF:000002">
    <property type="entry name" value="Translationally-controlled tumor protein homolog"/>
    <property type="match status" value="1"/>
</dbReference>
<sequence>MLIYQDLITGGQTCETLATAPHNAGPLPDIAAKHHVPHLDMGHWPTGGPVHGVASPDLVPVPPTYNPFGLLPLPYSSDELFSDAFDIKEVDGRYEIECAMITVKAGADVDIGANASAEEAAEDLEDGAEIVNNVAYSFRLQSTSFDKKGYTTYIKGYLKALKAQKGLEGDDAKAYEAEMTQEVKRILGSFKDYEFYTGESMNPDGAIMLLNYREDGVTPYFTVFKHAVKSMKVAEACHPLASPEQKCPRSLPHPTPPPPSSIVFVDQPPLLPMAIIKSPVKTLSSYKSRTRTRTRSPETTVSGVLFEETGLQGPRIRSAGTTQPRLLRHSSLPSLPPSEQPPSSATDPLQLHQLAAQEEHPLAQQWVNTRRSPFAEPSHGVELLQPRLLGLHHQPQLQETMQQDRSRRAYSEPKYQLQKRDSHSDQDSPVGQWIRRGLRVQNLKDTDHAPCGIVAPLLRRAQGERLEAVRLYQVASQRLQQAQEREDAILFEHEMQVRMNNGDTDSSSSSSSVRHSGNEEVHANLVASASHRRLASMQPSLCRVENERQTLTQQHESPAFSKRTQQLLLTPRTKTPSPVEAPEASRDQESLKDSKGDGEVRLDGESFMFEWREHGRKSIGKAGAFHHHSSSPGIKVKSEEREASYFAALKEEHNSGGRLHYQDYDVLIEIPSSVGSESAFGSSTSPQKRWRSPTPLPPKAGCHPSQGSPKPSTPVAAAGTSRENQRCSRSLPPRHRPTRSHGPRPRPYPPPQAATHSQQSTQTSPQGPRLFSRRFSDRLGSYPAVIFYTHIDHVENYYQQPHEHHVRRGDTDTAEQELPVEQDEDEVQPRGESPMM</sequence>
<dbReference type="EMBL" id="JAIFTL010000533">
    <property type="protein sequence ID" value="KAG9319230.1"/>
    <property type="molecule type" value="Genomic_DNA"/>
</dbReference>
<evidence type="ECO:0000313" key="5">
    <source>
        <dbReference type="EMBL" id="KAG9319230.1"/>
    </source>
</evidence>
<dbReference type="InterPro" id="IPR018103">
    <property type="entry name" value="Translation_control_tumour_CS"/>
</dbReference>
<dbReference type="AlphaFoldDB" id="A0A9P7ZY27"/>
<feature type="region of interest" description="Disordered" evidence="3">
    <location>
        <begin position="676"/>
        <end position="773"/>
    </location>
</feature>
<feature type="region of interest" description="Disordered" evidence="3">
    <location>
        <begin position="286"/>
        <end position="347"/>
    </location>
</feature>
<feature type="region of interest" description="Disordered" evidence="3">
    <location>
        <begin position="397"/>
        <end position="431"/>
    </location>
</feature>
<dbReference type="InterPro" id="IPR011057">
    <property type="entry name" value="Mss4-like_sf"/>
</dbReference>
<feature type="compositionally biased region" description="Acidic residues" evidence="3">
    <location>
        <begin position="812"/>
        <end position="826"/>
    </location>
</feature>
<dbReference type="PROSITE" id="PS01002">
    <property type="entry name" value="TCTP_1"/>
    <property type="match status" value="1"/>
</dbReference>
<evidence type="ECO:0000256" key="3">
    <source>
        <dbReference type="SAM" id="MobiDB-lite"/>
    </source>
</evidence>
<dbReference type="SUPFAM" id="SSF51316">
    <property type="entry name" value="Mss4-like"/>
    <property type="match status" value="1"/>
</dbReference>
<reference evidence="5" key="1">
    <citation type="submission" date="2021-07" db="EMBL/GenBank/DDBJ databases">
        <title>Draft genome of Mortierella alpina, strain LL118, isolated from an aspen leaf litter sample.</title>
        <authorList>
            <person name="Yang S."/>
            <person name="Vinatzer B.A."/>
        </authorList>
    </citation>
    <scope>NUCLEOTIDE SEQUENCE</scope>
    <source>
        <strain evidence="5">LL118</strain>
    </source>
</reference>
<accession>A0A9P7ZY27</accession>
<feature type="compositionally biased region" description="Basic and acidic residues" evidence="3">
    <location>
        <begin position="402"/>
        <end position="411"/>
    </location>
</feature>
<dbReference type="GO" id="GO:0005737">
    <property type="term" value="C:cytoplasm"/>
    <property type="evidence" value="ECO:0007669"/>
    <property type="project" value="TreeGrafter"/>
</dbReference>
<evidence type="ECO:0000256" key="2">
    <source>
        <dbReference type="PROSITE-ProRule" id="PRU01133"/>
    </source>
</evidence>
<dbReference type="Pfam" id="PF00838">
    <property type="entry name" value="TCTP"/>
    <property type="match status" value="1"/>
</dbReference>
<feature type="compositionally biased region" description="Low complexity" evidence="3">
    <location>
        <begin position="676"/>
        <end position="685"/>
    </location>
</feature>
<dbReference type="PROSITE" id="PS51797">
    <property type="entry name" value="TCTP_3"/>
    <property type="match status" value="1"/>
</dbReference>
<feature type="compositionally biased region" description="Polar residues" evidence="3">
    <location>
        <begin position="549"/>
        <end position="576"/>
    </location>
</feature>
<comment type="caution">
    <text evidence="5">The sequence shown here is derived from an EMBL/GenBank/DDBJ whole genome shotgun (WGS) entry which is preliminary data.</text>
</comment>
<proteinExistence type="inferred from homology"/>
<dbReference type="PANTHER" id="PTHR11991:SF0">
    <property type="entry name" value="TRANSLATIONALLY-CONTROLLED TUMOR PROTEIN"/>
    <property type="match status" value="1"/>
</dbReference>
<dbReference type="PRINTS" id="PR01653">
    <property type="entry name" value="TCTPROTEIN"/>
</dbReference>
<gene>
    <name evidence="5" type="ORF">KVV02_004383</name>
</gene>
<name>A0A9P7ZY27_MORAP</name>
<dbReference type="InterPro" id="IPR034737">
    <property type="entry name" value="TCTP"/>
</dbReference>
<evidence type="ECO:0000313" key="6">
    <source>
        <dbReference type="Proteomes" id="UP000717515"/>
    </source>
</evidence>
<feature type="compositionally biased region" description="Basic and acidic residues" evidence="3">
    <location>
        <begin position="583"/>
        <end position="599"/>
    </location>
</feature>
<feature type="compositionally biased region" description="Basic residues" evidence="3">
    <location>
        <begin position="732"/>
        <end position="744"/>
    </location>
</feature>
<comment type="similarity">
    <text evidence="2">Belongs to the TCTP family.</text>
</comment>